<dbReference type="PROSITE" id="PS51257">
    <property type="entry name" value="PROKAR_LIPOPROTEIN"/>
    <property type="match status" value="1"/>
</dbReference>
<name>A0A944CNL3_9BACI</name>
<dbReference type="CDD" id="cd15482">
    <property type="entry name" value="Sialidase_non-viral"/>
    <property type="match status" value="1"/>
</dbReference>
<feature type="region of interest" description="Disordered" evidence="1">
    <location>
        <begin position="28"/>
        <end position="53"/>
    </location>
</feature>
<evidence type="ECO:0000313" key="4">
    <source>
        <dbReference type="Proteomes" id="UP000761411"/>
    </source>
</evidence>
<gene>
    <name evidence="3" type="ORF">DYI25_16620</name>
</gene>
<comment type="caution">
    <text evidence="3">The sequence shown here is derived from an EMBL/GenBank/DDBJ whole genome shotgun (WGS) entry which is preliminary data.</text>
</comment>
<dbReference type="SUPFAM" id="SSF110296">
    <property type="entry name" value="Oligoxyloglucan reducing end-specific cellobiohydrolase"/>
    <property type="match status" value="1"/>
</dbReference>
<dbReference type="NCBIfam" id="NF045728">
    <property type="entry name" value="glycosyl_F510_1955"/>
    <property type="match status" value="1"/>
</dbReference>
<feature type="chain" id="PRO_5039150208" evidence="2">
    <location>
        <begin position="24"/>
        <end position="336"/>
    </location>
</feature>
<dbReference type="EMBL" id="QTKX01000002">
    <property type="protein sequence ID" value="MBS8266052.1"/>
    <property type="molecule type" value="Genomic_DNA"/>
</dbReference>
<dbReference type="Gene3D" id="2.130.10.10">
    <property type="entry name" value="YVTN repeat-like/Quinoprotein amine dehydrogenase"/>
    <property type="match status" value="1"/>
</dbReference>
<sequence>MKHRKKGLITAFAAIMIVFSGCANEEEKDQNQAKPAPAENHAQNNEQQKSNEDSGADFIIKAAPQKIEHIHGIGYPGNDDGLYVASHNGLKIFNNGEWTETTDENHDYMGFQAVKDGFYASGHPAEGSDLKNPLGLVKSIDKGRTLEKVAFYGESDFHFLSASYQDQILYLINQETNSQLERGVYVSRDGAESWEPVELNGLDANSLGMMAVHPLKGGTFAMATREGVYVTDDYGKTMKKTGSFEMVTAAAYSKEALYISPVEQEKIKLVRLNSDQEGAAKDLTIPNLKYDNPITYIAADPEQEGRIAFITILNDLYETVDGGKTWKQLLVNGRIE</sequence>
<dbReference type="InterPro" id="IPR015943">
    <property type="entry name" value="WD40/YVTN_repeat-like_dom_sf"/>
</dbReference>
<dbReference type="AlphaFoldDB" id="A0A944CNL3"/>
<reference evidence="3 4" key="1">
    <citation type="journal article" date="2021" name="Microorganisms">
        <title>Bacterial Dimethylsulfoniopropionate Biosynthesis in the East China Sea.</title>
        <authorList>
            <person name="Liu J."/>
            <person name="Zhang Y."/>
            <person name="Liu J."/>
            <person name="Zhong H."/>
            <person name="Williams B.T."/>
            <person name="Zheng Y."/>
            <person name="Curson A.R.J."/>
            <person name="Sun C."/>
            <person name="Sun H."/>
            <person name="Song D."/>
            <person name="Wagner Mackenzie B."/>
            <person name="Bermejo Martinez A."/>
            <person name="Todd J.D."/>
            <person name="Zhang X.H."/>
        </authorList>
    </citation>
    <scope>NUCLEOTIDE SEQUENCE [LARGE SCALE GENOMIC DNA]</scope>
    <source>
        <strain evidence="3 4">ESS08</strain>
    </source>
</reference>
<accession>A0A944CNL3</accession>
<evidence type="ECO:0000256" key="2">
    <source>
        <dbReference type="SAM" id="SignalP"/>
    </source>
</evidence>
<protein>
    <submittedName>
        <fullName evidence="3">Exo-alpha-sialidase</fullName>
    </submittedName>
</protein>
<feature type="signal peptide" evidence="2">
    <location>
        <begin position="1"/>
        <end position="23"/>
    </location>
</feature>
<evidence type="ECO:0000313" key="3">
    <source>
        <dbReference type="EMBL" id="MBS8266052.1"/>
    </source>
</evidence>
<proteinExistence type="predicted"/>
<dbReference type="Proteomes" id="UP000761411">
    <property type="component" value="Unassembled WGS sequence"/>
</dbReference>
<evidence type="ECO:0000256" key="1">
    <source>
        <dbReference type="SAM" id="MobiDB-lite"/>
    </source>
</evidence>
<dbReference type="InterPro" id="IPR054817">
    <property type="entry name" value="Glycosyl_F510_1955-like"/>
</dbReference>
<dbReference type="RefSeq" id="WP_213370889.1">
    <property type="nucleotide sequence ID" value="NZ_QTKX01000002.1"/>
</dbReference>
<keyword evidence="2" id="KW-0732">Signal</keyword>
<keyword evidence="4" id="KW-1185">Reference proteome</keyword>
<organism evidence="3 4">
    <name type="scientific">Mesobacillus boroniphilus</name>
    <dbReference type="NCBI Taxonomy" id="308892"/>
    <lineage>
        <taxon>Bacteria</taxon>
        <taxon>Bacillati</taxon>
        <taxon>Bacillota</taxon>
        <taxon>Bacilli</taxon>
        <taxon>Bacillales</taxon>
        <taxon>Bacillaceae</taxon>
        <taxon>Mesobacillus</taxon>
    </lineage>
</organism>